<accession>A0ABW0RWJ3</accession>
<protein>
    <submittedName>
        <fullName evidence="1">Uncharacterized protein</fullName>
    </submittedName>
</protein>
<comment type="caution">
    <text evidence="1">The sequence shown here is derived from an EMBL/GenBank/DDBJ whole genome shotgun (WGS) entry which is preliminary data.</text>
</comment>
<dbReference type="EMBL" id="JBHSMZ010000001">
    <property type="protein sequence ID" value="MFC5547387.1"/>
    <property type="molecule type" value="Genomic_DNA"/>
</dbReference>
<reference evidence="2" key="1">
    <citation type="journal article" date="2019" name="Int. J. Syst. Evol. Microbiol.">
        <title>The Global Catalogue of Microorganisms (GCM) 10K type strain sequencing project: providing services to taxonomists for standard genome sequencing and annotation.</title>
        <authorList>
            <consortium name="The Broad Institute Genomics Platform"/>
            <consortium name="The Broad Institute Genome Sequencing Center for Infectious Disease"/>
            <person name="Wu L."/>
            <person name="Ma J."/>
        </authorList>
    </citation>
    <scope>NUCLEOTIDE SEQUENCE [LARGE SCALE GENOMIC DNA]</scope>
    <source>
        <strain evidence="2">CGMCC 4.5798</strain>
    </source>
</reference>
<evidence type="ECO:0000313" key="1">
    <source>
        <dbReference type="EMBL" id="MFC5547387.1"/>
    </source>
</evidence>
<gene>
    <name evidence="1" type="ORF">ACFPO9_02520</name>
</gene>
<sequence length="183" mass="20413">MESVIVYTGKDLRRMREEGGCGHWTASPIRVEAAQYLVCVRNRREQWAAMDFEHGVAFLIARIRRTKPSPHAARITIEFETYAMVHIPGAWQLLANSQRFPVAYLETAELFRRLDLDPEALNWQQLTPPAGPPHVAEKAASYAAADAGEGRGGNFTDAIAEAKRKLAESLGIASEKIEITIRL</sequence>
<keyword evidence="2" id="KW-1185">Reference proteome</keyword>
<dbReference type="RefSeq" id="WP_379766562.1">
    <property type="nucleotide sequence ID" value="NZ_JBHSMZ010000001.1"/>
</dbReference>
<proteinExistence type="predicted"/>
<organism evidence="1 2">
    <name type="scientific">Massilia aerilata</name>
    <dbReference type="NCBI Taxonomy" id="453817"/>
    <lineage>
        <taxon>Bacteria</taxon>
        <taxon>Pseudomonadati</taxon>
        <taxon>Pseudomonadota</taxon>
        <taxon>Betaproteobacteria</taxon>
        <taxon>Burkholderiales</taxon>
        <taxon>Oxalobacteraceae</taxon>
        <taxon>Telluria group</taxon>
        <taxon>Massilia</taxon>
    </lineage>
</organism>
<dbReference type="Proteomes" id="UP001596086">
    <property type="component" value="Unassembled WGS sequence"/>
</dbReference>
<evidence type="ECO:0000313" key="2">
    <source>
        <dbReference type="Proteomes" id="UP001596086"/>
    </source>
</evidence>
<name>A0ABW0RWJ3_9BURK</name>